<dbReference type="Proteomes" id="UP000886520">
    <property type="component" value="Chromosome 24"/>
</dbReference>
<dbReference type="AlphaFoldDB" id="A0A9D4U4C1"/>
<sequence length="288" mass="33241">RMVGDTLRPLWLQELQEEAQLRLEQEQKEGKVEWSKHCWRRLVASPAYHVVDGREALLCRVMGDLRSKGMIFRYTARVEVQVSELGDGVVEVSSRLALKEPRSWWVARKGVDLSIDCPAWGVWAVVYGAPASDGEEDCEVIKVSRDAVTEDLIRHWQQREQGPQTTTVQMLARREDSDFGHDHYHDHDRETDLLHIPHMKRDVVSDDAGPPTNIVVFEREYEVTNMSPGWNLKDPCPKVKTTHIRQDIVSPLVHVKCAIAPTFLKRPHHHKRRHRQRRKGILPLMQGG</sequence>
<organism evidence="2 3">
    <name type="scientific">Adiantum capillus-veneris</name>
    <name type="common">Maidenhair fern</name>
    <dbReference type="NCBI Taxonomy" id="13818"/>
    <lineage>
        <taxon>Eukaryota</taxon>
        <taxon>Viridiplantae</taxon>
        <taxon>Streptophyta</taxon>
        <taxon>Embryophyta</taxon>
        <taxon>Tracheophyta</taxon>
        <taxon>Polypodiopsida</taxon>
        <taxon>Polypodiidae</taxon>
        <taxon>Polypodiales</taxon>
        <taxon>Pteridineae</taxon>
        <taxon>Pteridaceae</taxon>
        <taxon>Vittarioideae</taxon>
        <taxon>Adiantum</taxon>
    </lineage>
</organism>
<keyword evidence="3" id="KW-1185">Reference proteome</keyword>
<proteinExistence type="predicted"/>
<reference evidence="2" key="1">
    <citation type="submission" date="2021-01" db="EMBL/GenBank/DDBJ databases">
        <title>Adiantum capillus-veneris genome.</title>
        <authorList>
            <person name="Fang Y."/>
            <person name="Liao Q."/>
        </authorList>
    </citation>
    <scope>NUCLEOTIDE SEQUENCE</scope>
    <source>
        <strain evidence="2">H3</strain>
        <tissue evidence="2">Leaf</tissue>
    </source>
</reference>
<accession>A0A9D4U4C1</accession>
<evidence type="ECO:0000313" key="2">
    <source>
        <dbReference type="EMBL" id="KAI5060768.1"/>
    </source>
</evidence>
<name>A0A9D4U4C1_ADICA</name>
<evidence type="ECO:0000256" key="1">
    <source>
        <dbReference type="SAM" id="MobiDB-lite"/>
    </source>
</evidence>
<evidence type="ECO:0000313" key="3">
    <source>
        <dbReference type="Proteomes" id="UP000886520"/>
    </source>
</evidence>
<protein>
    <submittedName>
        <fullName evidence="2">Uncharacterized protein</fullName>
    </submittedName>
</protein>
<gene>
    <name evidence="2" type="ORF">GOP47_0025188</name>
</gene>
<feature type="region of interest" description="Disordered" evidence="1">
    <location>
        <begin position="266"/>
        <end position="288"/>
    </location>
</feature>
<comment type="caution">
    <text evidence="2">The sequence shown here is derived from an EMBL/GenBank/DDBJ whole genome shotgun (WGS) entry which is preliminary data.</text>
</comment>
<feature type="compositionally biased region" description="Basic residues" evidence="1">
    <location>
        <begin position="266"/>
        <end position="280"/>
    </location>
</feature>
<dbReference type="EMBL" id="JABFUD020000024">
    <property type="protein sequence ID" value="KAI5060768.1"/>
    <property type="molecule type" value="Genomic_DNA"/>
</dbReference>
<feature type="non-terminal residue" evidence="2">
    <location>
        <position position="1"/>
    </location>
</feature>